<dbReference type="InterPro" id="IPR029044">
    <property type="entry name" value="Nucleotide-diphossugar_trans"/>
</dbReference>
<dbReference type="GO" id="GO:0016740">
    <property type="term" value="F:transferase activity"/>
    <property type="evidence" value="ECO:0007669"/>
    <property type="project" value="UniProtKB-KW"/>
</dbReference>
<accession>A0A2T2X763</accession>
<comment type="similarity">
    <text evidence="1">Belongs to the glycosyltransferase 2 family.</text>
</comment>
<evidence type="ECO:0000313" key="3">
    <source>
        <dbReference type="EMBL" id="PSR30343.1"/>
    </source>
</evidence>
<evidence type="ECO:0000259" key="2">
    <source>
        <dbReference type="Pfam" id="PF00535"/>
    </source>
</evidence>
<dbReference type="SUPFAM" id="SSF53448">
    <property type="entry name" value="Nucleotide-diphospho-sugar transferases"/>
    <property type="match status" value="1"/>
</dbReference>
<dbReference type="Pfam" id="PF00535">
    <property type="entry name" value="Glycos_transf_2"/>
    <property type="match status" value="1"/>
</dbReference>
<dbReference type="Gene3D" id="3.90.550.10">
    <property type="entry name" value="Spore Coat Polysaccharide Biosynthesis Protein SpsA, Chain A"/>
    <property type="match status" value="1"/>
</dbReference>
<organism evidence="3 4">
    <name type="scientific">Sulfobacillus benefaciens</name>
    <dbReference type="NCBI Taxonomy" id="453960"/>
    <lineage>
        <taxon>Bacteria</taxon>
        <taxon>Bacillati</taxon>
        <taxon>Bacillota</taxon>
        <taxon>Clostridia</taxon>
        <taxon>Eubacteriales</taxon>
        <taxon>Clostridiales Family XVII. Incertae Sedis</taxon>
        <taxon>Sulfobacillus</taxon>
    </lineage>
</organism>
<reference evidence="3 4" key="1">
    <citation type="journal article" date="2014" name="BMC Genomics">
        <title>Comparison of environmental and isolate Sulfobacillus genomes reveals diverse carbon, sulfur, nitrogen, and hydrogen metabolisms.</title>
        <authorList>
            <person name="Justice N.B."/>
            <person name="Norman A."/>
            <person name="Brown C.T."/>
            <person name="Singh A."/>
            <person name="Thomas B.C."/>
            <person name="Banfield J.F."/>
        </authorList>
    </citation>
    <scope>NUCLEOTIDE SEQUENCE [LARGE SCALE GENOMIC DNA]</scope>
    <source>
        <strain evidence="3">AMDSBA1</strain>
    </source>
</reference>
<dbReference type="PANTHER" id="PTHR43685:SF11">
    <property type="entry name" value="GLYCOSYLTRANSFERASE TAGX-RELATED"/>
    <property type="match status" value="1"/>
</dbReference>
<name>A0A2T2X763_9FIRM</name>
<protein>
    <submittedName>
        <fullName evidence="3">Glycosyltransferase family 2 protein</fullName>
    </submittedName>
</protein>
<dbReference type="CDD" id="cd00761">
    <property type="entry name" value="Glyco_tranf_GTA_type"/>
    <property type="match status" value="1"/>
</dbReference>
<comment type="caution">
    <text evidence="3">The sequence shown here is derived from an EMBL/GenBank/DDBJ whole genome shotgun (WGS) entry which is preliminary data.</text>
</comment>
<dbReference type="AlphaFoldDB" id="A0A2T2X763"/>
<dbReference type="PANTHER" id="PTHR43685">
    <property type="entry name" value="GLYCOSYLTRANSFERASE"/>
    <property type="match status" value="1"/>
</dbReference>
<gene>
    <name evidence="3" type="ORF">C7B43_06400</name>
</gene>
<sequence>MSYGIVVPVYYGRSFVRRALDSIFAQTDITDPMFVFVIDDGTPVHESVADLVAAYPVRYYRMEENQGVFHTRLFGLSQIPRDVKYCAFLDQDDAWRPDFLSTLSRVLESNDRAGFAACNAYIIEDHQGKTGHILYETRRPSLLLEDLKVANQLISPSQVLIRRQALDALRYHNATLPYSGADDWLFWLSILSQGYEATYTDSILVDYYDHEQGAHHDVKAMTWSEEYIVQQYFPLLKFSVWDQRLYRGRVGWDHIVEGIRTKNLSRLFTGLRFLLTDPHALNQARLFRRRHKRQGIV</sequence>
<evidence type="ECO:0000313" key="4">
    <source>
        <dbReference type="Proteomes" id="UP000242699"/>
    </source>
</evidence>
<evidence type="ECO:0000256" key="1">
    <source>
        <dbReference type="ARBA" id="ARBA00006739"/>
    </source>
</evidence>
<dbReference type="EMBL" id="PXYT01000011">
    <property type="protein sequence ID" value="PSR30343.1"/>
    <property type="molecule type" value="Genomic_DNA"/>
</dbReference>
<dbReference type="InterPro" id="IPR001173">
    <property type="entry name" value="Glyco_trans_2-like"/>
</dbReference>
<keyword evidence="3" id="KW-0808">Transferase</keyword>
<feature type="domain" description="Glycosyltransferase 2-like" evidence="2">
    <location>
        <begin position="5"/>
        <end position="168"/>
    </location>
</feature>
<dbReference type="InterPro" id="IPR050834">
    <property type="entry name" value="Glycosyltransf_2"/>
</dbReference>
<proteinExistence type="inferred from homology"/>
<dbReference type="Proteomes" id="UP000242699">
    <property type="component" value="Unassembled WGS sequence"/>
</dbReference>